<feature type="region of interest" description="Disordered" evidence="1">
    <location>
        <begin position="1"/>
        <end position="23"/>
    </location>
</feature>
<name>A0A9P0Z4W9_CUSEU</name>
<organism evidence="2 3">
    <name type="scientific">Cuscuta europaea</name>
    <name type="common">European dodder</name>
    <dbReference type="NCBI Taxonomy" id="41803"/>
    <lineage>
        <taxon>Eukaryota</taxon>
        <taxon>Viridiplantae</taxon>
        <taxon>Streptophyta</taxon>
        <taxon>Embryophyta</taxon>
        <taxon>Tracheophyta</taxon>
        <taxon>Spermatophyta</taxon>
        <taxon>Magnoliopsida</taxon>
        <taxon>eudicotyledons</taxon>
        <taxon>Gunneridae</taxon>
        <taxon>Pentapetalae</taxon>
        <taxon>asterids</taxon>
        <taxon>lamiids</taxon>
        <taxon>Solanales</taxon>
        <taxon>Convolvulaceae</taxon>
        <taxon>Cuscuteae</taxon>
        <taxon>Cuscuta</taxon>
        <taxon>Cuscuta subgen. Cuscuta</taxon>
    </lineage>
</organism>
<dbReference type="EMBL" id="CAMAPE010000020">
    <property type="protein sequence ID" value="CAH9089293.1"/>
    <property type="molecule type" value="Genomic_DNA"/>
</dbReference>
<dbReference type="AlphaFoldDB" id="A0A9P0Z4W9"/>
<gene>
    <name evidence="2" type="ORF">CEURO_LOCUS10845</name>
</gene>
<accession>A0A9P0Z4W9</accession>
<protein>
    <submittedName>
        <fullName evidence="2">Uncharacterized protein</fullName>
    </submittedName>
</protein>
<evidence type="ECO:0000256" key="1">
    <source>
        <dbReference type="SAM" id="MobiDB-lite"/>
    </source>
</evidence>
<reference evidence="2" key="1">
    <citation type="submission" date="2022-07" db="EMBL/GenBank/DDBJ databases">
        <authorList>
            <person name="Macas J."/>
            <person name="Novak P."/>
            <person name="Neumann P."/>
        </authorList>
    </citation>
    <scope>NUCLEOTIDE SEQUENCE</scope>
</reference>
<dbReference type="Proteomes" id="UP001152484">
    <property type="component" value="Unassembled WGS sequence"/>
</dbReference>
<keyword evidence="3" id="KW-1185">Reference proteome</keyword>
<proteinExistence type="predicted"/>
<comment type="caution">
    <text evidence="2">The sequence shown here is derived from an EMBL/GenBank/DDBJ whole genome shotgun (WGS) entry which is preliminary data.</text>
</comment>
<evidence type="ECO:0000313" key="2">
    <source>
        <dbReference type="EMBL" id="CAH9089293.1"/>
    </source>
</evidence>
<feature type="compositionally biased region" description="Low complexity" evidence="1">
    <location>
        <begin position="1"/>
        <end position="15"/>
    </location>
</feature>
<sequence length="81" mass="9013">MNCSNSSPLPSLSSNAMESAGPQRRDDHVFYRHFHHNFVLKGGVLEEVQGQLADYAADSLSIGMICYDIDVGTEFYKEFAP</sequence>
<evidence type="ECO:0000313" key="3">
    <source>
        <dbReference type="Proteomes" id="UP001152484"/>
    </source>
</evidence>